<evidence type="ECO:0000313" key="3">
    <source>
        <dbReference type="Proteomes" id="UP000595917"/>
    </source>
</evidence>
<dbReference type="RefSeq" id="WP_215625050.1">
    <property type="nucleotide sequence ID" value="NZ_CP067089.2"/>
</dbReference>
<gene>
    <name evidence="2" type="ORF">JFL75_12405</name>
</gene>
<name>A0A7T8B7P9_9SPIR</name>
<dbReference type="Proteomes" id="UP000595917">
    <property type="component" value="Chromosome"/>
</dbReference>
<feature type="transmembrane region" description="Helical" evidence="1">
    <location>
        <begin position="105"/>
        <end position="123"/>
    </location>
</feature>
<sequence length="129" mass="14136">MIKKSLLLWLTIIPLAILNGALRQFVLDPLLGMTYAKPVSGLILCALIFFVSFLFIPRLGKGTGKTYGLMGFVWAFLTVIFETVLGLALGSSFSEIIGAYNITTGNLWLAVVLFTGIAPWLTAKIRRII</sequence>
<organism evidence="2 3">
    <name type="scientific">Breznakiella homolactica</name>
    <dbReference type="NCBI Taxonomy" id="2798577"/>
    <lineage>
        <taxon>Bacteria</taxon>
        <taxon>Pseudomonadati</taxon>
        <taxon>Spirochaetota</taxon>
        <taxon>Spirochaetia</taxon>
        <taxon>Spirochaetales</taxon>
        <taxon>Breznakiellaceae</taxon>
        <taxon>Breznakiella</taxon>
    </lineage>
</organism>
<keyword evidence="1" id="KW-1133">Transmembrane helix</keyword>
<dbReference type="EMBL" id="CP067089">
    <property type="protein sequence ID" value="QQO07744.1"/>
    <property type="molecule type" value="Genomic_DNA"/>
</dbReference>
<evidence type="ECO:0000256" key="1">
    <source>
        <dbReference type="SAM" id="Phobius"/>
    </source>
</evidence>
<evidence type="ECO:0000313" key="2">
    <source>
        <dbReference type="EMBL" id="QQO07744.1"/>
    </source>
</evidence>
<protein>
    <submittedName>
        <fullName evidence="2">Uncharacterized protein</fullName>
    </submittedName>
</protein>
<keyword evidence="3" id="KW-1185">Reference proteome</keyword>
<dbReference type="AlphaFoldDB" id="A0A7T8B7P9"/>
<keyword evidence="1" id="KW-0812">Transmembrane</keyword>
<accession>A0A7T8B7P9</accession>
<feature type="transmembrane region" description="Helical" evidence="1">
    <location>
        <begin position="39"/>
        <end position="57"/>
    </location>
</feature>
<reference evidence="2" key="1">
    <citation type="submission" date="2021-01" db="EMBL/GenBank/DDBJ databases">
        <title>Description of Breznakiella homolactica.</title>
        <authorList>
            <person name="Song Y."/>
            <person name="Brune A."/>
        </authorList>
    </citation>
    <scope>NUCLEOTIDE SEQUENCE</scope>
    <source>
        <strain evidence="2">RmG30</strain>
    </source>
</reference>
<feature type="transmembrane region" description="Helical" evidence="1">
    <location>
        <begin position="69"/>
        <end position="93"/>
    </location>
</feature>
<keyword evidence="1" id="KW-0472">Membrane</keyword>
<proteinExistence type="predicted"/>
<dbReference type="KEGG" id="bhc:JFL75_12405"/>